<comment type="catalytic activity">
    <reaction evidence="1 8">
        <text>S-ubiquitinyl-[E2 ubiquitin-conjugating enzyme]-L-cysteine + [acceptor protein]-L-lysine = [E2 ubiquitin-conjugating enzyme]-L-cysteine + N(6)-ubiquitinyl-[acceptor protein]-L-lysine.</text>
        <dbReference type="EC" id="2.3.2.26"/>
    </reaction>
</comment>
<dbReference type="SMART" id="SM00456">
    <property type="entry name" value="WW"/>
    <property type="match status" value="1"/>
</dbReference>
<accession>A0A0C3B084</accession>
<dbReference type="Gene3D" id="3.30.2410.10">
    <property type="entry name" value="Hect, E3 ligase catalytic domain"/>
    <property type="match status" value="1"/>
</dbReference>
<dbReference type="GO" id="GO:0006511">
    <property type="term" value="P:ubiquitin-dependent protein catabolic process"/>
    <property type="evidence" value="ECO:0007669"/>
    <property type="project" value="InterPro"/>
</dbReference>
<dbReference type="FunFam" id="3.30.2410.10:FF:000001">
    <property type="entry name" value="E3 ubiquitin-protein ligase NEDD4-like"/>
    <property type="match status" value="1"/>
</dbReference>
<comment type="subcellular location">
    <subcellularLocation>
        <location evidence="2">Cytoplasm</location>
    </subcellularLocation>
</comment>
<dbReference type="InterPro" id="IPR024928">
    <property type="entry name" value="E3_ub_ligase_SMURF1"/>
</dbReference>
<feature type="domain" description="C2" evidence="10">
    <location>
        <begin position="47"/>
        <end position="167"/>
    </location>
</feature>
<dbReference type="PIRSF" id="PIRSF001569">
    <property type="entry name" value="E3_ub_ligase_SMURF1"/>
    <property type="match status" value="1"/>
</dbReference>
<comment type="pathway">
    <text evidence="3 8">Protein modification; protein ubiquitination.</text>
</comment>
<evidence type="ECO:0000259" key="12">
    <source>
        <dbReference type="PROSITE" id="PS50237"/>
    </source>
</evidence>
<evidence type="ECO:0000256" key="3">
    <source>
        <dbReference type="ARBA" id="ARBA00004906"/>
    </source>
</evidence>
<dbReference type="EC" id="2.3.2.26" evidence="8"/>
<dbReference type="FunFam" id="3.30.2160.10:FF:000001">
    <property type="entry name" value="E3 ubiquitin-protein ligase NEDD4-like"/>
    <property type="match status" value="1"/>
</dbReference>
<evidence type="ECO:0000256" key="4">
    <source>
        <dbReference type="ARBA" id="ARBA00022490"/>
    </source>
</evidence>
<dbReference type="GO" id="GO:0016567">
    <property type="term" value="P:protein ubiquitination"/>
    <property type="evidence" value="ECO:0007669"/>
    <property type="project" value="UniProtKB-UniPathway"/>
</dbReference>
<dbReference type="Pfam" id="PF00397">
    <property type="entry name" value="WW"/>
    <property type="match status" value="1"/>
</dbReference>
<protein>
    <recommendedName>
        <fullName evidence="8">E3 ubiquitin-protein ligase</fullName>
        <ecNumber evidence="8">2.3.2.26</ecNumber>
    </recommendedName>
</protein>
<reference evidence="13 14" key="1">
    <citation type="submission" date="2014-04" db="EMBL/GenBank/DDBJ databases">
        <authorList>
            <consortium name="DOE Joint Genome Institute"/>
            <person name="Kuo A."/>
            <person name="Zuccaro A."/>
            <person name="Kohler A."/>
            <person name="Nagy L.G."/>
            <person name="Floudas D."/>
            <person name="Copeland A."/>
            <person name="Barry K.W."/>
            <person name="Cichocki N."/>
            <person name="Veneault-Fourrey C."/>
            <person name="LaButti K."/>
            <person name="Lindquist E.A."/>
            <person name="Lipzen A."/>
            <person name="Lundell T."/>
            <person name="Morin E."/>
            <person name="Murat C."/>
            <person name="Sun H."/>
            <person name="Tunlid A."/>
            <person name="Henrissat B."/>
            <person name="Grigoriev I.V."/>
            <person name="Hibbett D.S."/>
            <person name="Martin F."/>
            <person name="Nordberg H.P."/>
            <person name="Cantor M.N."/>
            <person name="Hua S.X."/>
        </authorList>
    </citation>
    <scope>NUCLEOTIDE SEQUENCE [LARGE SCALE GENOMIC DNA]</scope>
    <source>
        <strain evidence="13 14">MAFF 305830</strain>
    </source>
</reference>
<dbReference type="Pfam" id="PF00632">
    <property type="entry name" value="HECT"/>
    <property type="match status" value="1"/>
</dbReference>
<dbReference type="EMBL" id="KN824285">
    <property type="protein sequence ID" value="KIM30175.1"/>
    <property type="molecule type" value="Genomic_DNA"/>
</dbReference>
<dbReference type="InterPro" id="IPR000569">
    <property type="entry name" value="HECT_dom"/>
</dbReference>
<evidence type="ECO:0000313" key="14">
    <source>
        <dbReference type="Proteomes" id="UP000054097"/>
    </source>
</evidence>
<dbReference type="Gene3D" id="3.90.1750.10">
    <property type="entry name" value="Hect, E3 ligase catalytic domains"/>
    <property type="match status" value="1"/>
</dbReference>
<evidence type="ECO:0000256" key="2">
    <source>
        <dbReference type="ARBA" id="ARBA00004496"/>
    </source>
</evidence>
<name>A0A0C3B084_SERVB</name>
<dbReference type="PANTHER" id="PTHR11254:SF440">
    <property type="entry name" value="E3 UBIQUITIN-PROTEIN LIGASE NEDD-4"/>
    <property type="match status" value="1"/>
</dbReference>
<evidence type="ECO:0000256" key="9">
    <source>
        <dbReference type="PROSITE-ProRule" id="PRU00104"/>
    </source>
</evidence>
<dbReference type="STRING" id="933852.A0A0C3B084"/>
<organism evidence="13 14">
    <name type="scientific">Serendipita vermifera MAFF 305830</name>
    <dbReference type="NCBI Taxonomy" id="933852"/>
    <lineage>
        <taxon>Eukaryota</taxon>
        <taxon>Fungi</taxon>
        <taxon>Dikarya</taxon>
        <taxon>Basidiomycota</taxon>
        <taxon>Agaricomycotina</taxon>
        <taxon>Agaricomycetes</taxon>
        <taxon>Sebacinales</taxon>
        <taxon>Serendipitaceae</taxon>
        <taxon>Serendipita</taxon>
    </lineage>
</organism>
<dbReference type="InterPro" id="IPR001202">
    <property type="entry name" value="WW_dom"/>
</dbReference>
<evidence type="ECO:0000313" key="13">
    <source>
        <dbReference type="EMBL" id="KIM30175.1"/>
    </source>
</evidence>
<dbReference type="SMART" id="SM00119">
    <property type="entry name" value="HECTc"/>
    <property type="match status" value="1"/>
</dbReference>
<sequence length="767" mass="86770">MHRLGSTSIDDRSSTSRIPWGLLAQCWNVDPVKRPPASLVLKRLDMWLKKPKDDVEIPSYPPGSHKIVLTVIAVDGLRREGFSYPDPFAVITVDAAQTRTTTVVKNTLNPYWNESFELKVMDSSVVTIQVFDRRKSKTQDQGCFGSIDVTISDVLNLKLGGKGDYEMITLDLQKSNESRENPAIRGKIVISLSTNVSTRLSNLGLSRINGSWKTPGGPNLDGFKLVRNTHSAPAMTNRGPGAIDDRSGHGLARRELGKGRSLELSAAATAENTMLQNGGAPSEELGPLPDDWEERFTPEGRPYYFSLTERKTQWLDPRRNPLPPKPGPTGDNLIIQPQPGSQLRPLSSGWEMKPTSTNKIYFVGHNAKSGNEPRLPASLGQTILQYRRDFRRKLIHLRSQPALHIQPGKCEIVIRRSHIFEDSYMEVMRHTPLNLKKRFTVRFEGENGLDHGGLSREYFSLLSHQIFSPSLVHFQHFAQGDDRLQINPTSWVNPEHLKYFKFIGRCLGLAIFHRRFLDADFVTSFYKTIINKSITLVDLESLNADRRLPLTWVLENDTTEVPKDTFTIAEDRLGGLVTIELKPGGSEIPVTERNKREYVAAMVEYQLYTRVKEQYEALMSGLSEIIPQDLISDFDERELALLIGGISEIDVDDWKSHTEYRGYNENEQVIKWFWECVTSWPPERKSRLVQFVTGSPRIPFNGFIELQGSAGPRRFTIEKSGNSQQLPMRNTNFNRIYLPPYQDYASLEQNLALVVEGIGGPPQKQGK</sequence>
<comment type="caution">
    <text evidence="9">Lacks conserved residue(s) required for the propagation of feature annotation.</text>
</comment>
<dbReference type="InterPro" id="IPR035983">
    <property type="entry name" value="Hect_E3_ubiquitin_ligase"/>
</dbReference>
<dbReference type="InterPro" id="IPR035892">
    <property type="entry name" value="C2_domain_sf"/>
</dbReference>
<dbReference type="SUPFAM" id="SSF49562">
    <property type="entry name" value="C2 domain (Calcium/lipid-binding domain, CaLB)"/>
    <property type="match status" value="1"/>
</dbReference>
<dbReference type="PROSITE" id="PS01159">
    <property type="entry name" value="WW_DOMAIN_1"/>
    <property type="match status" value="1"/>
</dbReference>
<dbReference type="PROSITE" id="PS50020">
    <property type="entry name" value="WW_DOMAIN_2"/>
    <property type="match status" value="1"/>
</dbReference>
<dbReference type="GO" id="GO:0005737">
    <property type="term" value="C:cytoplasm"/>
    <property type="evidence" value="ECO:0007669"/>
    <property type="project" value="UniProtKB-SubCell"/>
</dbReference>
<dbReference type="PANTHER" id="PTHR11254">
    <property type="entry name" value="HECT DOMAIN UBIQUITIN-PROTEIN LIGASE"/>
    <property type="match status" value="1"/>
</dbReference>
<evidence type="ECO:0000256" key="5">
    <source>
        <dbReference type="ARBA" id="ARBA00022679"/>
    </source>
</evidence>
<dbReference type="PROSITE" id="PS50004">
    <property type="entry name" value="C2"/>
    <property type="match status" value="1"/>
</dbReference>
<dbReference type="Gene3D" id="3.30.2160.10">
    <property type="entry name" value="Hect, E3 ligase catalytic domain"/>
    <property type="match status" value="1"/>
</dbReference>
<dbReference type="InterPro" id="IPR036020">
    <property type="entry name" value="WW_dom_sf"/>
</dbReference>
<dbReference type="GO" id="GO:0061630">
    <property type="term" value="F:ubiquitin protein ligase activity"/>
    <property type="evidence" value="ECO:0007669"/>
    <property type="project" value="UniProtKB-EC"/>
</dbReference>
<evidence type="ECO:0000259" key="11">
    <source>
        <dbReference type="PROSITE" id="PS50020"/>
    </source>
</evidence>
<evidence type="ECO:0000256" key="7">
    <source>
        <dbReference type="ARBA" id="ARBA00022786"/>
    </source>
</evidence>
<evidence type="ECO:0000256" key="6">
    <source>
        <dbReference type="ARBA" id="ARBA00022737"/>
    </source>
</evidence>
<evidence type="ECO:0000259" key="10">
    <source>
        <dbReference type="PROSITE" id="PS50004"/>
    </source>
</evidence>
<feature type="domain" description="HECT" evidence="12">
    <location>
        <begin position="431"/>
        <end position="767"/>
    </location>
</feature>
<dbReference type="FunFam" id="3.90.1750.10:FF:000079">
    <property type="entry name" value="E3 ubiquitin-protein ligase"/>
    <property type="match status" value="1"/>
</dbReference>
<keyword evidence="14" id="KW-1185">Reference proteome</keyword>
<dbReference type="Proteomes" id="UP000054097">
    <property type="component" value="Unassembled WGS sequence"/>
</dbReference>
<dbReference type="Pfam" id="PF00168">
    <property type="entry name" value="C2"/>
    <property type="match status" value="1"/>
</dbReference>
<proteinExistence type="predicted"/>
<dbReference type="InterPro" id="IPR000008">
    <property type="entry name" value="C2_dom"/>
</dbReference>
<reference evidence="14" key="2">
    <citation type="submission" date="2015-01" db="EMBL/GenBank/DDBJ databases">
        <title>Evolutionary Origins and Diversification of the Mycorrhizal Mutualists.</title>
        <authorList>
            <consortium name="DOE Joint Genome Institute"/>
            <consortium name="Mycorrhizal Genomics Consortium"/>
            <person name="Kohler A."/>
            <person name="Kuo A."/>
            <person name="Nagy L.G."/>
            <person name="Floudas D."/>
            <person name="Copeland A."/>
            <person name="Barry K.W."/>
            <person name="Cichocki N."/>
            <person name="Veneault-Fourrey C."/>
            <person name="LaButti K."/>
            <person name="Lindquist E.A."/>
            <person name="Lipzen A."/>
            <person name="Lundell T."/>
            <person name="Morin E."/>
            <person name="Murat C."/>
            <person name="Riley R."/>
            <person name="Ohm R."/>
            <person name="Sun H."/>
            <person name="Tunlid A."/>
            <person name="Henrissat B."/>
            <person name="Grigoriev I.V."/>
            <person name="Hibbett D.S."/>
            <person name="Martin F."/>
        </authorList>
    </citation>
    <scope>NUCLEOTIDE SEQUENCE [LARGE SCALE GENOMIC DNA]</scope>
    <source>
        <strain evidence="14">MAFF 305830</strain>
    </source>
</reference>
<feature type="domain" description="WW" evidence="11">
    <location>
        <begin position="286"/>
        <end position="319"/>
    </location>
</feature>
<keyword evidence="6" id="KW-0677">Repeat</keyword>
<dbReference type="SMART" id="SM00239">
    <property type="entry name" value="C2"/>
    <property type="match status" value="1"/>
</dbReference>
<dbReference type="HOGENOM" id="CLU_002173_0_0_1"/>
<gene>
    <name evidence="13" type="ORF">M408DRAFT_294659</name>
</gene>
<dbReference type="UniPathway" id="UPA00143"/>
<dbReference type="OrthoDB" id="8068875at2759"/>
<keyword evidence="7 8" id="KW-0833">Ubl conjugation pathway</keyword>
<dbReference type="SUPFAM" id="SSF56204">
    <property type="entry name" value="Hect, E3 ligase catalytic domain"/>
    <property type="match status" value="1"/>
</dbReference>
<dbReference type="SUPFAM" id="SSF51045">
    <property type="entry name" value="WW domain"/>
    <property type="match status" value="1"/>
</dbReference>
<dbReference type="AlphaFoldDB" id="A0A0C3B084"/>
<dbReference type="PROSITE" id="PS50237">
    <property type="entry name" value="HECT"/>
    <property type="match status" value="1"/>
</dbReference>
<evidence type="ECO:0000256" key="8">
    <source>
        <dbReference type="PIRNR" id="PIRNR001569"/>
    </source>
</evidence>
<dbReference type="CDD" id="cd00078">
    <property type="entry name" value="HECTc"/>
    <property type="match status" value="1"/>
</dbReference>
<keyword evidence="4" id="KW-0963">Cytoplasm</keyword>
<dbReference type="Gene3D" id="2.60.40.150">
    <property type="entry name" value="C2 domain"/>
    <property type="match status" value="1"/>
</dbReference>
<evidence type="ECO:0000256" key="1">
    <source>
        <dbReference type="ARBA" id="ARBA00000885"/>
    </source>
</evidence>
<dbReference type="InterPro" id="IPR050409">
    <property type="entry name" value="E3_ubiq-protein_ligase"/>
</dbReference>
<dbReference type="CDD" id="cd00201">
    <property type="entry name" value="WW"/>
    <property type="match status" value="1"/>
</dbReference>
<keyword evidence="5 8" id="KW-0808">Transferase</keyword>
<dbReference type="Gene3D" id="2.20.70.10">
    <property type="match status" value="1"/>
</dbReference>